<dbReference type="AlphaFoldDB" id="A0A366KBC1"/>
<dbReference type="PANTHER" id="PTHR30619">
    <property type="entry name" value="DNA INTERNALIZATION/COMPETENCE PROTEIN COMEC/REC2"/>
    <property type="match status" value="1"/>
</dbReference>
<reference evidence="8 9" key="1">
    <citation type="submission" date="2017-10" db="EMBL/GenBank/DDBJ databases">
        <title>Bifidobacterium xylocopum sp. nov. and Bifidobacterium aemilianum sp. nov., from the carpenter bee (Xylocopa violacea) digestive tract.</title>
        <authorList>
            <person name="Alberoni D."/>
            <person name="Baffoni L."/>
            <person name="Di Gioia D."/>
            <person name="Gaggia F."/>
            <person name="Biavati B."/>
        </authorList>
    </citation>
    <scope>NUCLEOTIDE SEQUENCE [LARGE SCALE GENOMIC DNA]</scope>
    <source>
        <strain evidence="8 9">XV2</strain>
    </source>
</reference>
<evidence type="ECO:0000313" key="9">
    <source>
        <dbReference type="Proteomes" id="UP000252345"/>
    </source>
</evidence>
<evidence type="ECO:0000313" key="8">
    <source>
        <dbReference type="EMBL" id="RBP98984.1"/>
    </source>
</evidence>
<comment type="subcellular location">
    <subcellularLocation>
        <location evidence="1">Cell membrane</location>
        <topology evidence="1">Multi-pass membrane protein</topology>
    </subcellularLocation>
</comment>
<protein>
    <recommendedName>
        <fullName evidence="7">ComEC/Rec2-related protein domain-containing protein</fullName>
    </recommendedName>
</protein>
<dbReference type="InterPro" id="IPR004477">
    <property type="entry name" value="ComEC_N"/>
</dbReference>
<accession>A0A366KBC1</accession>
<evidence type="ECO:0000256" key="6">
    <source>
        <dbReference type="SAM" id="Phobius"/>
    </source>
</evidence>
<keyword evidence="9" id="KW-1185">Reference proteome</keyword>
<keyword evidence="5 6" id="KW-0472">Membrane</keyword>
<dbReference type="NCBIfam" id="TIGR00360">
    <property type="entry name" value="ComEC_N-term"/>
    <property type="match status" value="1"/>
</dbReference>
<feature type="domain" description="ComEC/Rec2-related protein" evidence="7">
    <location>
        <begin position="305"/>
        <end position="547"/>
    </location>
</feature>
<keyword evidence="2" id="KW-1003">Cell membrane</keyword>
<name>A0A366KBC1_9BIFI</name>
<evidence type="ECO:0000256" key="1">
    <source>
        <dbReference type="ARBA" id="ARBA00004651"/>
    </source>
</evidence>
<proteinExistence type="predicted"/>
<gene>
    <name evidence="8" type="ORF">CRD59_06260</name>
</gene>
<dbReference type="InterPro" id="IPR052159">
    <property type="entry name" value="Competence_DNA_uptake"/>
</dbReference>
<sequence>MLPCLLAAWITSLSAQTLFERCWDRDLGASGGQVRLGWMGRPADHAVGHLVPLGLAAFVCLGAAAMVWCVRRRDKPSSAIYSLGHNVRWPCLVRRMLPLMSLMALVSMVAGSAAVLSSLVVVEDSADWLIGGGNVQVTARVRAHSPTMASDLMGQDCRTEVSIIHLEGAGLSLGSRAKARLYATDDGCNMRRGGLYQVEGQLKLAEMGGARYWLTVPKTSRANRETPRAVSKGRVAPMRMLREPGRMDAMLSSMQEAFLRQTRSLDDQGQILVPGLTMGVLGQESYLPPDERPVDREPPSPAYAKRLKDAFKRSGIMHLMAVSGSHFLLVGSVVGVLLRRLRVPRCAQTVALVVSCLLLARAMYPSDSVLRAQSMCMVSALALGLGRNGQSVSALCWTAVLTLLVEPPLARSFGYALSCAAVLGIAICGRPLAEAWKGHLPSFLAQPLATTLAAQTATLPIQVLMSPQLPAFSPLANVIVAPFVDTATICGLLGLCLALPCPAATALLVRLASWGTWVMERAASLLGGPGAVVLPWPGGPGGSLAILLLECASGLLALSVIVLRRRMALDSDPAVGAAAAEGAGELGGIAVHYGISSRLAVWAGQGWSMLCSLSYGT</sequence>
<evidence type="ECO:0000256" key="5">
    <source>
        <dbReference type="ARBA" id="ARBA00023136"/>
    </source>
</evidence>
<feature type="transmembrane region" description="Helical" evidence="6">
    <location>
        <begin position="544"/>
        <end position="563"/>
    </location>
</feature>
<dbReference type="Pfam" id="PF03772">
    <property type="entry name" value="Competence"/>
    <property type="match status" value="1"/>
</dbReference>
<dbReference type="PANTHER" id="PTHR30619:SF7">
    <property type="entry name" value="BETA-LACTAMASE DOMAIN PROTEIN"/>
    <property type="match status" value="1"/>
</dbReference>
<comment type="caution">
    <text evidence="8">The sequence shown here is derived from an EMBL/GenBank/DDBJ whole genome shotgun (WGS) entry which is preliminary data.</text>
</comment>
<feature type="transmembrane region" description="Helical" evidence="6">
    <location>
        <begin position="46"/>
        <end position="70"/>
    </location>
</feature>
<dbReference type="EMBL" id="PDCH01000013">
    <property type="protein sequence ID" value="RBP98984.1"/>
    <property type="molecule type" value="Genomic_DNA"/>
</dbReference>
<dbReference type="Proteomes" id="UP000252345">
    <property type="component" value="Unassembled WGS sequence"/>
</dbReference>
<feature type="transmembrane region" description="Helical" evidence="6">
    <location>
        <begin position="316"/>
        <end position="338"/>
    </location>
</feature>
<feature type="transmembrane region" description="Helical" evidence="6">
    <location>
        <begin position="102"/>
        <end position="122"/>
    </location>
</feature>
<evidence type="ECO:0000256" key="2">
    <source>
        <dbReference type="ARBA" id="ARBA00022475"/>
    </source>
</evidence>
<organism evidence="8 9">
    <name type="scientific">Bifidobacterium xylocopae</name>
    <dbReference type="NCBI Taxonomy" id="2493119"/>
    <lineage>
        <taxon>Bacteria</taxon>
        <taxon>Bacillati</taxon>
        <taxon>Actinomycetota</taxon>
        <taxon>Actinomycetes</taxon>
        <taxon>Bifidobacteriales</taxon>
        <taxon>Bifidobacteriaceae</taxon>
        <taxon>Bifidobacterium</taxon>
    </lineage>
</organism>
<dbReference type="GO" id="GO:0005886">
    <property type="term" value="C:plasma membrane"/>
    <property type="evidence" value="ECO:0007669"/>
    <property type="project" value="UniProtKB-SubCell"/>
</dbReference>
<feature type="transmembrane region" description="Helical" evidence="6">
    <location>
        <begin position="486"/>
        <end position="509"/>
    </location>
</feature>
<evidence type="ECO:0000256" key="4">
    <source>
        <dbReference type="ARBA" id="ARBA00022989"/>
    </source>
</evidence>
<keyword evidence="4 6" id="KW-1133">Transmembrane helix</keyword>
<keyword evidence="3 6" id="KW-0812">Transmembrane</keyword>
<evidence type="ECO:0000259" key="7">
    <source>
        <dbReference type="Pfam" id="PF03772"/>
    </source>
</evidence>
<evidence type="ECO:0000256" key="3">
    <source>
        <dbReference type="ARBA" id="ARBA00022692"/>
    </source>
</evidence>